<accession>A0ABT1A028</accession>
<reference evidence="1" key="1">
    <citation type="submission" date="2021-04" db="EMBL/GenBank/DDBJ databases">
        <title>Pseudonocardia sp. nov., isolated from sandy soil of mangrove forest.</title>
        <authorList>
            <person name="Zan Z."/>
            <person name="Huang R."/>
            <person name="Liu W."/>
        </authorList>
    </citation>
    <scope>NUCLEOTIDE SEQUENCE</scope>
    <source>
        <strain evidence="1">S2-4</strain>
    </source>
</reference>
<comment type="caution">
    <text evidence="1">The sequence shown here is derived from an EMBL/GenBank/DDBJ whole genome shotgun (WGS) entry which is preliminary data.</text>
</comment>
<dbReference type="EMBL" id="JAGSOV010000034">
    <property type="protein sequence ID" value="MCO1656356.1"/>
    <property type="molecule type" value="Genomic_DNA"/>
</dbReference>
<evidence type="ECO:0000313" key="2">
    <source>
        <dbReference type="Proteomes" id="UP001165283"/>
    </source>
</evidence>
<proteinExistence type="predicted"/>
<dbReference type="RefSeq" id="WP_252438988.1">
    <property type="nucleotide sequence ID" value="NZ_JAGSOV010000034.1"/>
</dbReference>
<name>A0ABT1A028_9PSEU</name>
<evidence type="ECO:0000313" key="1">
    <source>
        <dbReference type="EMBL" id="MCO1656356.1"/>
    </source>
</evidence>
<sequence length="93" mass="9866">MTEPPRRIDVTRLPDDVVEFLDALAPGADLVITRDGAPIATVRSTAPAFGATGEPHADHPKVTVVATAMRYQGPVRRMLDADAEAHLTPATVP</sequence>
<evidence type="ECO:0008006" key="3">
    <source>
        <dbReference type="Google" id="ProtNLM"/>
    </source>
</evidence>
<dbReference type="Proteomes" id="UP001165283">
    <property type="component" value="Unassembled WGS sequence"/>
</dbReference>
<keyword evidence="2" id="KW-1185">Reference proteome</keyword>
<organism evidence="1 2">
    <name type="scientific">Pseudonocardia humida</name>
    <dbReference type="NCBI Taxonomy" id="2800819"/>
    <lineage>
        <taxon>Bacteria</taxon>
        <taxon>Bacillati</taxon>
        <taxon>Actinomycetota</taxon>
        <taxon>Actinomycetes</taxon>
        <taxon>Pseudonocardiales</taxon>
        <taxon>Pseudonocardiaceae</taxon>
        <taxon>Pseudonocardia</taxon>
    </lineage>
</organism>
<protein>
    <recommendedName>
        <fullName evidence="3">Prevent-host-death family protein</fullName>
    </recommendedName>
</protein>
<gene>
    <name evidence="1" type="ORF">KDL28_14945</name>
</gene>